<evidence type="ECO:0000256" key="4">
    <source>
        <dbReference type="ARBA" id="ARBA00012616"/>
    </source>
</evidence>
<evidence type="ECO:0000256" key="3">
    <source>
        <dbReference type="ARBA" id="ARBA00011690"/>
    </source>
</evidence>
<dbReference type="InterPro" id="IPR028896">
    <property type="entry name" value="GcvT/YgfZ/DmdA"/>
</dbReference>
<feature type="region of interest" description="Disordered" evidence="14">
    <location>
        <begin position="1077"/>
        <end position="1101"/>
    </location>
</feature>
<keyword evidence="5" id="KW-0032">Aminotransferase</keyword>
<organism evidence="16 17">
    <name type="scientific">Malassezia equina</name>
    <dbReference type="NCBI Taxonomy" id="1381935"/>
    <lineage>
        <taxon>Eukaryota</taxon>
        <taxon>Fungi</taxon>
        <taxon>Dikarya</taxon>
        <taxon>Basidiomycota</taxon>
        <taxon>Ustilaginomycotina</taxon>
        <taxon>Malasseziomycetes</taxon>
        <taxon>Malasseziales</taxon>
        <taxon>Malasseziaceae</taxon>
        <taxon>Malassezia</taxon>
    </lineage>
</organism>
<keyword evidence="13" id="KW-0863">Zinc-finger</keyword>
<dbReference type="PRINTS" id="PR00019">
    <property type="entry name" value="LEURICHRPT"/>
</dbReference>
<dbReference type="GO" id="GO:0005960">
    <property type="term" value="C:glycine cleavage complex"/>
    <property type="evidence" value="ECO:0007669"/>
    <property type="project" value="InterPro"/>
</dbReference>
<dbReference type="FunFam" id="4.10.1250.10:FF:000002">
    <property type="entry name" value="Aminomethyltransferase"/>
    <property type="match status" value="1"/>
</dbReference>
<comment type="similarity">
    <text evidence="2">Belongs to the GcvT family.</text>
</comment>
<evidence type="ECO:0000256" key="2">
    <source>
        <dbReference type="ARBA" id="ARBA00008609"/>
    </source>
</evidence>
<dbReference type="Gene3D" id="3.30.70.1400">
    <property type="entry name" value="Aminomethyltransferase beta-barrel domains"/>
    <property type="match status" value="1"/>
</dbReference>
<evidence type="ECO:0000256" key="8">
    <source>
        <dbReference type="ARBA" id="ARBA00022737"/>
    </source>
</evidence>
<reference evidence="16" key="1">
    <citation type="submission" date="2023-03" db="EMBL/GenBank/DDBJ databases">
        <title>Mating type loci evolution in Malassezia.</title>
        <authorList>
            <person name="Coelho M.A."/>
        </authorList>
    </citation>
    <scope>NUCLEOTIDE SEQUENCE</scope>
    <source>
        <strain evidence="16">CBS 12830</strain>
    </source>
</reference>
<feature type="compositionally biased region" description="Acidic residues" evidence="14">
    <location>
        <begin position="1206"/>
        <end position="1216"/>
    </location>
</feature>
<dbReference type="InterPro" id="IPR003591">
    <property type="entry name" value="Leu-rich_rpt_typical-subtyp"/>
</dbReference>
<dbReference type="PROSITE" id="PS50103">
    <property type="entry name" value="ZF_C3H1"/>
    <property type="match status" value="2"/>
</dbReference>
<dbReference type="SMART" id="SM00369">
    <property type="entry name" value="LRR_TYP"/>
    <property type="match status" value="4"/>
</dbReference>
<dbReference type="SMART" id="SM00356">
    <property type="entry name" value="ZnF_C3H1"/>
    <property type="match status" value="2"/>
</dbReference>
<feature type="region of interest" description="Disordered" evidence="14">
    <location>
        <begin position="425"/>
        <end position="451"/>
    </location>
</feature>
<keyword evidence="13" id="KW-0862">Zinc</keyword>
<keyword evidence="10" id="KW-0496">Mitochondrion</keyword>
<dbReference type="InterPro" id="IPR027266">
    <property type="entry name" value="TrmE/GcvT-like"/>
</dbReference>
<protein>
    <recommendedName>
        <fullName evidence="4">aminomethyltransferase</fullName>
        <ecNumber evidence="4">2.1.2.10</ecNumber>
    </recommendedName>
    <alternativeName>
        <fullName evidence="11">Glycine cleavage system T protein</fullName>
    </alternativeName>
</protein>
<dbReference type="InterPro" id="IPR032675">
    <property type="entry name" value="LRR_dom_sf"/>
</dbReference>
<dbReference type="AlphaFoldDB" id="A0AAF0IZW0"/>
<feature type="region of interest" description="Disordered" evidence="14">
    <location>
        <begin position="905"/>
        <end position="950"/>
    </location>
</feature>
<feature type="region of interest" description="Disordered" evidence="14">
    <location>
        <begin position="782"/>
        <end position="818"/>
    </location>
</feature>
<dbReference type="InterPro" id="IPR001611">
    <property type="entry name" value="Leu-rich_rpt"/>
</dbReference>
<dbReference type="EC" id="2.1.2.10" evidence="4"/>
<dbReference type="EMBL" id="CP119905">
    <property type="protein sequence ID" value="WFD24321.1"/>
    <property type="molecule type" value="Genomic_DNA"/>
</dbReference>
<feature type="compositionally biased region" description="Low complexity" evidence="14">
    <location>
        <begin position="910"/>
        <end position="919"/>
    </location>
</feature>
<feature type="zinc finger region" description="C3H1-type" evidence="13">
    <location>
        <begin position="831"/>
        <end position="858"/>
    </location>
</feature>
<dbReference type="Gene3D" id="3.30.1360.120">
    <property type="entry name" value="Probable tRNA modification gtpase trme, domain 1"/>
    <property type="match status" value="1"/>
</dbReference>
<dbReference type="GO" id="GO:0006546">
    <property type="term" value="P:glycine catabolic process"/>
    <property type="evidence" value="ECO:0007669"/>
    <property type="project" value="InterPro"/>
</dbReference>
<feature type="compositionally biased region" description="Low complexity" evidence="14">
    <location>
        <begin position="1148"/>
        <end position="1161"/>
    </location>
</feature>
<dbReference type="InterPro" id="IPR006222">
    <property type="entry name" value="GCVT_N"/>
</dbReference>
<comment type="subunit">
    <text evidence="3">The glycine cleavage system is composed of four proteins: P, T, L and H.</text>
</comment>
<keyword evidence="9" id="KW-0809">Transit peptide</keyword>
<evidence type="ECO:0000256" key="6">
    <source>
        <dbReference type="ARBA" id="ARBA00022614"/>
    </source>
</evidence>
<keyword evidence="6" id="KW-0433">Leucine-rich repeat</keyword>
<dbReference type="NCBIfam" id="TIGR00528">
    <property type="entry name" value="gcvT"/>
    <property type="match status" value="1"/>
</dbReference>
<dbReference type="GO" id="GO:0008483">
    <property type="term" value="F:transaminase activity"/>
    <property type="evidence" value="ECO:0007669"/>
    <property type="project" value="UniProtKB-KW"/>
</dbReference>
<dbReference type="GO" id="GO:0008270">
    <property type="term" value="F:zinc ion binding"/>
    <property type="evidence" value="ECO:0007669"/>
    <property type="project" value="UniProtKB-KW"/>
</dbReference>
<feature type="domain" description="C3H1-type" evidence="15">
    <location>
        <begin position="831"/>
        <end position="858"/>
    </location>
</feature>
<dbReference type="InterPro" id="IPR000571">
    <property type="entry name" value="Znf_CCCH"/>
</dbReference>
<dbReference type="Gene3D" id="3.80.10.10">
    <property type="entry name" value="Ribonuclease Inhibitor"/>
    <property type="match status" value="2"/>
</dbReference>
<dbReference type="FunFam" id="2.40.30.110:FF:000002">
    <property type="entry name" value="Aminomethyltransferase"/>
    <property type="match status" value="1"/>
</dbReference>
<dbReference type="InterPro" id="IPR013977">
    <property type="entry name" value="GcvT_C"/>
</dbReference>
<dbReference type="InterPro" id="IPR029043">
    <property type="entry name" value="GcvT/YgfZ_C"/>
</dbReference>
<evidence type="ECO:0000256" key="11">
    <source>
        <dbReference type="ARBA" id="ARBA00031395"/>
    </source>
</evidence>
<feature type="zinc finger region" description="C3H1-type" evidence="13">
    <location>
        <begin position="861"/>
        <end position="888"/>
    </location>
</feature>
<dbReference type="PANTHER" id="PTHR43757:SF2">
    <property type="entry name" value="AMINOMETHYLTRANSFERASE, MITOCHONDRIAL"/>
    <property type="match status" value="1"/>
</dbReference>
<evidence type="ECO:0000256" key="7">
    <source>
        <dbReference type="ARBA" id="ARBA00022679"/>
    </source>
</evidence>
<dbReference type="PANTHER" id="PTHR43757">
    <property type="entry name" value="AMINOMETHYLTRANSFERASE"/>
    <property type="match status" value="1"/>
</dbReference>
<evidence type="ECO:0000313" key="16">
    <source>
        <dbReference type="EMBL" id="WFD24321.1"/>
    </source>
</evidence>
<feature type="compositionally biased region" description="Basic and acidic residues" evidence="14">
    <location>
        <begin position="793"/>
        <end position="808"/>
    </location>
</feature>
<proteinExistence type="inferred from homology"/>
<feature type="domain" description="C3H1-type" evidence="15">
    <location>
        <begin position="861"/>
        <end position="888"/>
    </location>
</feature>
<accession>A0AAF0IZW0</accession>
<keyword evidence="7 16" id="KW-0808">Transferase</keyword>
<dbReference type="Pfam" id="PF08669">
    <property type="entry name" value="GCV_T_C"/>
    <property type="match status" value="1"/>
</dbReference>
<dbReference type="SUPFAM" id="SSF52058">
    <property type="entry name" value="L domain-like"/>
    <property type="match status" value="1"/>
</dbReference>
<feature type="region of interest" description="Disordered" evidence="14">
    <location>
        <begin position="1148"/>
        <end position="1216"/>
    </location>
</feature>
<dbReference type="FunFam" id="3.30.70.1400:FF:000001">
    <property type="entry name" value="Aminomethyltransferase"/>
    <property type="match status" value="1"/>
</dbReference>
<evidence type="ECO:0000256" key="1">
    <source>
        <dbReference type="ARBA" id="ARBA00004173"/>
    </source>
</evidence>
<feature type="region of interest" description="Disordered" evidence="14">
    <location>
        <begin position="962"/>
        <end position="985"/>
    </location>
</feature>
<dbReference type="Gene3D" id="4.10.1000.10">
    <property type="entry name" value="Zinc finger, CCCH-type"/>
    <property type="match status" value="1"/>
</dbReference>
<feature type="compositionally biased region" description="Basic and acidic residues" evidence="14">
    <location>
        <begin position="921"/>
        <end position="933"/>
    </location>
</feature>
<evidence type="ECO:0000256" key="12">
    <source>
        <dbReference type="ARBA" id="ARBA00047665"/>
    </source>
</evidence>
<dbReference type="Proteomes" id="UP001214415">
    <property type="component" value="Chromosome 6"/>
</dbReference>
<dbReference type="GO" id="GO:0004047">
    <property type="term" value="F:aminomethyltransferase activity"/>
    <property type="evidence" value="ECO:0007669"/>
    <property type="project" value="UniProtKB-EC"/>
</dbReference>
<dbReference type="Gene3D" id="4.10.1250.10">
    <property type="entry name" value="Aminomethyltransferase fragment"/>
    <property type="match status" value="1"/>
</dbReference>
<evidence type="ECO:0000256" key="13">
    <source>
        <dbReference type="PROSITE-ProRule" id="PRU00723"/>
    </source>
</evidence>
<dbReference type="Pfam" id="PF13855">
    <property type="entry name" value="LRR_8"/>
    <property type="match status" value="1"/>
</dbReference>
<dbReference type="Pfam" id="PF01571">
    <property type="entry name" value="GCV_T"/>
    <property type="match status" value="1"/>
</dbReference>
<evidence type="ECO:0000256" key="14">
    <source>
        <dbReference type="SAM" id="MobiDB-lite"/>
    </source>
</evidence>
<evidence type="ECO:0000259" key="15">
    <source>
        <dbReference type="PROSITE" id="PS50103"/>
    </source>
</evidence>
<name>A0AAF0IZW0_9BASI</name>
<gene>
    <name evidence="16" type="primary">GCV1</name>
    <name evidence="16" type="ORF">MEQU1_003020</name>
</gene>
<comment type="subcellular location">
    <subcellularLocation>
        <location evidence="1">Mitochondrion</location>
    </subcellularLocation>
</comment>
<evidence type="ECO:0000256" key="5">
    <source>
        <dbReference type="ARBA" id="ARBA00022576"/>
    </source>
</evidence>
<comment type="catalytic activity">
    <reaction evidence="12">
        <text>N(6)-[(R)-S(8)-aminomethyldihydrolipoyl]-L-lysyl-[protein] + (6S)-5,6,7,8-tetrahydrofolate = N(6)-[(R)-dihydrolipoyl]-L-lysyl-[protein] + (6R)-5,10-methylene-5,6,7,8-tetrahydrofolate + NH4(+)</text>
        <dbReference type="Rhea" id="RHEA:16945"/>
        <dbReference type="Rhea" id="RHEA-COMP:10475"/>
        <dbReference type="Rhea" id="RHEA-COMP:10492"/>
        <dbReference type="ChEBI" id="CHEBI:15636"/>
        <dbReference type="ChEBI" id="CHEBI:28938"/>
        <dbReference type="ChEBI" id="CHEBI:57453"/>
        <dbReference type="ChEBI" id="CHEBI:83100"/>
        <dbReference type="ChEBI" id="CHEBI:83143"/>
        <dbReference type="EC" id="2.1.2.10"/>
    </reaction>
</comment>
<dbReference type="NCBIfam" id="NF001567">
    <property type="entry name" value="PRK00389.1"/>
    <property type="match status" value="1"/>
</dbReference>
<dbReference type="InterPro" id="IPR006223">
    <property type="entry name" value="GcvT"/>
</dbReference>
<dbReference type="SUPFAM" id="SSF103025">
    <property type="entry name" value="Folate-binding domain"/>
    <property type="match status" value="1"/>
</dbReference>
<evidence type="ECO:0000313" key="17">
    <source>
        <dbReference type="Proteomes" id="UP001214415"/>
    </source>
</evidence>
<keyword evidence="17" id="KW-1185">Reference proteome</keyword>
<evidence type="ECO:0000256" key="9">
    <source>
        <dbReference type="ARBA" id="ARBA00022946"/>
    </source>
</evidence>
<dbReference type="GO" id="GO:0005739">
    <property type="term" value="C:mitochondrion"/>
    <property type="evidence" value="ECO:0007669"/>
    <property type="project" value="UniProtKB-SubCell"/>
</dbReference>
<dbReference type="Gene3D" id="2.40.30.110">
    <property type="entry name" value="Aminomethyltransferase beta-barrel domains"/>
    <property type="match status" value="1"/>
</dbReference>
<sequence>MFVSTSLKRGTSLRLPITSALRTRAGVPLLSRAALSTSVLRQEEAKTCLYQFHVNHGAKMVPFGGFSMPLTYEGVGQVASHKHVREHAGLFDVSHMVQHMFEGHSAAQFLQHITPASLESLPAFSSTLSVFLSEEGGILDDLIITKHSDTSFYVVTNAGRRHEDLAFLREQLDAWNARNGEDGEVDHHVMEGRGLLALQGPSAARVIEKHLPQDFDLSKLTFGQSAMVPIRLSGQNNAESVMCHLARGGYTGEDGFEISIPRESTEEIARALLDDSEVQLAGLAARDSLRLEAGMCLYGHDLDESVSPIEGALAWTVGKDRRAKGDFLGAERVLRELKEGPPRRRVGLLVSPGSPAREGTKVFADDGTTEIGRVTSGIPSPTLGQNIAMALIKNGYHKKDTKVLVEVRNKKREATVARMPFVPNKFYPRRSANDTPEKQNAPAGDDTESRTHKPMAEVLNAACTTVCPSEVLDLQRDEPPAWFTPSDDTTASWSSRSRLHILLLGFNQMGQVPEPIAQFQDLTRLELQGNQLTTLPLALARLQTLTSLNLARNQLPHVPACITGMQSLVHLDLSHNALESLWTAADVQQGHQALLDAGVPVESQSASHTPLLPHLKTLDLSYNHLSTAALAVSWPSALLQLDLSHNLLQEPLSLATWSSLADLEDLSLAKNQLEDTMFVLDDQKQAFPKLLTLDIRGTQATALGALEAAFGSAPSVSLSEARDRQRVSPAPATSTGACAPHQLVRVAAKPAPHDATDVKSALQQSCALPALFILSDIQVRTESHRRRRGGRGRGGEDRHRAQHERDEEGGAPPNAGSALANAKLSTKKKEALGQVPCKFFRNNGCSAGDACPFAHTLPGEGQPKAVCQWFIKGSCRFGHRCALAHIMPGQPMSVCMPVLMHQMDRKNKRAAQQSASQAAKGSDEQRGTDEKGDAVPGSRATPVPAPGPHAAFQAARDFHGEEPSLSLPALTPDSDSASHPRASAWNNDVPLTARTYEPPSTAAFGTSPFDQPGSHSFFFNAASADARPTRDISAVWGSDSVRSEEMGADADHAEDFLPSSLTDLLTPAELERRTRHARDPVSQSLPAHAQPFHGFGTSPSVTQPGRMSFGGSMSLIGGMPSAWRSSSSVQASPFLPPLLDNGIGSPPTISPPGTLSSSLGGERVTAPFSTRVGSDETRRRAAPGSGAYHARGHPPISPAILPTVESDPDETMFELE</sequence>
<dbReference type="SUPFAM" id="SSF101790">
    <property type="entry name" value="Aminomethyltransferase beta-barrel domain"/>
    <property type="match status" value="1"/>
</dbReference>
<evidence type="ECO:0000256" key="10">
    <source>
        <dbReference type="ARBA" id="ARBA00023128"/>
    </source>
</evidence>
<keyword evidence="13" id="KW-0479">Metal-binding</keyword>
<keyword evidence="8" id="KW-0677">Repeat</keyword>